<keyword evidence="3" id="KW-1185">Reference proteome</keyword>
<feature type="compositionally biased region" description="Polar residues" evidence="1">
    <location>
        <begin position="49"/>
        <end position="58"/>
    </location>
</feature>
<dbReference type="EMBL" id="OW152832">
    <property type="protein sequence ID" value="CAH2051660.1"/>
    <property type="molecule type" value="Genomic_DNA"/>
</dbReference>
<evidence type="ECO:0000256" key="1">
    <source>
        <dbReference type="SAM" id="MobiDB-lite"/>
    </source>
</evidence>
<name>A0ABN8IDV6_9NEOP</name>
<protein>
    <submittedName>
        <fullName evidence="2">Uncharacterized protein</fullName>
    </submittedName>
</protein>
<evidence type="ECO:0000313" key="3">
    <source>
        <dbReference type="Proteomes" id="UP000837857"/>
    </source>
</evidence>
<reference evidence="2" key="1">
    <citation type="submission" date="2022-03" db="EMBL/GenBank/DDBJ databases">
        <authorList>
            <person name="Martin H S."/>
        </authorList>
    </citation>
    <scope>NUCLEOTIDE SEQUENCE</scope>
</reference>
<proteinExistence type="predicted"/>
<feature type="region of interest" description="Disordered" evidence="1">
    <location>
        <begin position="1"/>
        <end position="59"/>
    </location>
</feature>
<accession>A0ABN8IDV6</accession>
<dbReference type="Proteomes" id="UP000837857">
    <property type="component" value="Chromosome 20"/>
</dbReference>
<gene>
    <name evidence="2" type="ORF">IPOD504_LOCUS7879</name>
</gene>
<evidence type="ECO:0000313" key="2">
    <source>
        <dbReference type="EMBL" id="CAH2051660.1"/>
    </source>
</evidence>
<sequence>MERNGLPTKKRLPIFNSSHEPATPYRAASTDPSIATNNHCEDSRETEENSLVLSNSHDASGEGTQLEILIQPILLTERDVHVGEGLPSRHEPDAAVATTVTDRRHAPLLQLHAVHQHLGPAEQHGQWQILVMSARWLQLGTNENRH</sequence>
<organism evidence="2 3">
    <name type="scientific">Iphiclides podalirius</name>
    <name type="common">scarce swallowtail</name>
    <dbReference type="NCBI Taxonomy" id="110791"/>
    <lineage>
        <taxon>Eukaryota</taxon>
        <taxon>Metazoa</taxon>
        <taxon>Ecdysozoa</taxon>
        <taxon>Arthropoda</taxon>
        <taxon>Hexapoda</taxon>
        <taxon>Insecta</taxon>
        <taxon>Pterygota</taxon>
        <taxon>Neoptera</taxon>
        <taxon>Endopterygota</taxon>
        <taxon>Lepidoptera</taxon>
        <taxon>Glossata</taxon>
        <taxon>Ditrysia</taxon>
        <taxon>Papilionoidea</taxon>
        <taxon>Papilionidae</taxon>
        <taxon>Papilioninae</taxon>
        <taxon>Iphiclides</taxon>
    </lineage>
</organism>
<feature type="non-terminal residue" evidence="2">
    <location>
        <position position="1"/>
    </location>
</feature>